<comment type="caution">
    <text evidence="1">The sequence shown here is derived from an EMBL/GenBank/DDBJ whole genome shotgun (WGS) entry which is preliminary data.</text>
</comment>
<reference evidence="1 2" key="1">
    <citation type="journal article" date="2014" name="Agronomy (Basel)">
        <title>A Draft Genome Sequence for Ensete ventricosum, the Drought-Tolerant Tree Against Hunger.</title>
        <authorList>
            <person name="Harrison J."/>
            <person name="Moore K.A."/>
            <person name="Paszkiewicz K."/>
            <person name="Jones T."/>
            <person name="Grant M."/>
            <person name="Ambacheew D."/>
            <person name="Muzemil S."/>
            <person name="Studholme D.J."/>
        </authorList>
    </citation>
    <scope>NUCLEOTIDE SEQUENCE [LARGE SCALE GENOMIC DNA]</scope>
</reference>
<dbReference type="Proteomes" id="UP000287651">
    <property type="component" value="Unassembled WGS sequence"/>
</dbReference>
<evidence type="ECO:0000313" key="2">
    <source>
        <dbReference type="Proteomes" id="UP000287651"/>
    </source>
</evidence>
<organism evidence="1 2">
    <name type="scientific">Ensete ventricosum</name>
    <name type="common">Abyssinian banana</name>
    <name type="synonym">Musa ensete</name>
    <dbReference type="NCBI Taxonomy" id="4639"/>
    <lineage>
        <taxon>Eukaryota</taxon>
        <taxon>Viridiplantae</taxon>
        <taxon>Streptophyta</taxon>
        <taxon>Embryophyta</taxon>
        <taxon>Tracheophyta</taxon>
        <taxon>Spermatophyta</taxon>
        <taxon>Magnoliopsida</taxon>
        <taxon>Liliopsida</taxon>
        <taxon>Zingiberales</taxon>
        <taxon>Musaceae</taxon>
        <taxon>Ensete</taxon>
    </lineage>
</organism>
<dbReference type="PANTHER" id="PTHR47201">
    <property type="entry name" value="BNAC09G30780D PROTEIN"/>
    <property type="match status" value="1"/>
</dbReference>
<sequence>MGDSSPAGDYFSLRGEKERGGVSLATGMHCVYRLISGTIPYRDKLGMPVWTVLGYIHYSWPFYNHDTRTKPHSLSLSKFRSGPSEETKSFRPRQFEYHPTDPRLMVFGTLDGELVVINHESEKLVGYLPSVGTTLNSILGLCWLKKHPSKVS</sequence>
<evidence type="ECO:0000313" key="1">
    <source>
        <dbReference type="EMBL" id="RRT71220.1"/>
    </source>
</evidence>
<gene>
    <name evidence="1" type="ORF">B296_00033981</name>
</gene>
<dbReference type="InterPro" id="IPR011045">
    <property type="entry name" value="N2O_reductase_N"/>
</dbReference>
<dbReference type="Gene3D" id="2.130.10.10">
    <property type="entry name" value="YVTN repeat-like/Quinoprotein amine dehydrogenase"/>
    <property type="match status" value="1"/>
</dbReference>
<dbReference type="EMBL" id="AMZH03003768">
    <property type="protein sequence ID" value="RRT71220.1"/>
    <property type="molecule type" value="Genomic_DNA"/>
</dbReference>
<dbReference type="InterPro" id="IPR015943">
    <property type="entry name" value="WD40/YVTN_repeat-like_dom_sf"/>
</dbReference>
<protein>
    <submittedName>
        <fullName evidence="1">Uncharacterized protein</fullName>
    </submittedName>
</protein>
<proteinExistence type="predicted"/>
<dbReference type="GO" id="GO:0080008">
    <property type="term" value="C:Cul4-RING E3 ubiquitin ligase complex"/>
    <property type="evidence" value="ECO:0007669"/>
    <property type="project" value="InterPro"/>
</dbReference>
<name>A0A427A4P9_ENSVE</name>
<dbReference type="GO" id="GO:0071493">
    <property type="term" value="P:cellular response to UV-B"/>
    <property type="evidence" value="ECO:0007669"/>
    <property type="project" value="InterPro"/>
</dbReference>
<dbReference type="PANTHER" id="PTHR47201:SF1">
    <property type="entry name" value="PROTEIN DWD HYPERSENSITIVE TO UV-B 1"/>
    <property type="match status" value="1"/>
</dbReference>
<dbReference type="AlphaFoldDB" id="A0A427A4P9"/>
<dbReference type="SUPFAM" id="SSF50974">
    <property type="entry name" value="Nitrous oxide reductase, N-terminal domain"/>
    <property type="match status" value="1"/>
</dbReference>
<accession>A0A427A4P9</accession>
<dbReference type="InterPro" id="IPR046377">
    <property type="entry name" value="DHU1"/>
</dbReference>